<organism evidence="3 4">
    <name type="scientific">Batrachochytrium salamandrivorans</name>
    <dbReference type="NCBI Taxonomy" id="1357716"/>
    <lineage>
        <taxon>Eukaryota</taxon>
        <taxon>Fungi</taxon>
        <taxon>Fungi incertae sedis</taxon>
        <taxon>Chytridiomycota</taxon>
        <taxon>Chytridiomycota incertae sedis</taxon>
        <taxon>Chytridiomycetes</taxon>
        <taxon>Rhizophydiales</taxon>
        <taxon>Rhizophydiales incertae sedis</taxon>
        <taxon>Batrachochytrium</taxon>
    </lineage>
</organism>
<evidence type="ECO:0000256" key="2">
    <source>
        <dbReference type="SAM" id="SignalP"/>
    </source>
</evidence>
<sequence>MKFNALVVAAMVITSVSAGGRKGLPGWLGGGRMTGSASSYDTFDNEPELEPPQDSSRHGPESRFLQAPPENEQKPDSSQDPPMSGPKPGSSQDILLIDLVSDYPQGPPENEQRLELSQTPSDDDSELEFSLDSSENRPDEPQDSVPIKKANPICSDINAELPPLWNKVYALNNKFQEQFPVLYGLMMMKKDAKGMHERGKRGKKDKKGHLKAKMIQAWLKSHPKDIPDLQNFKAEYISLEKDHGGILKRLDKNKCPTRYFDLVSLEEMAKRGHLPNWKDENGVDFLGKQ</sequence>
<feature type="compositionally biased region" description="Gly residues" evidence="1">
    <location>
        <begin position="20"/>
        <end position="33"/>
    </location>
</feature>
<name>A0ABQ8F9V0_9FUNG</name>
<dbReference type="Proteomes" id="UP001648503">
    <property type="component" value="Unassembled WGS sequence"/>
</dbReference>
<comment type="caution">
    <text evidence="3">The sequence shown here is derived from an EMBL/GenBank/DDBJ whole genome shotgun (WGS) entry which is preliminary data.</text>
</comment>
<feature type="signal peptide" evidence="2">
    <location>
        <begin position="1"/>
        <end position="18"/>
    </location>
</feature>
<evidence type="ECO:0000313" key="3">
    <source>
        <dbReference type="EMBL" id="KAH6594637.1"/>
    </source>
</evidence>
<evidence type="ECO:0000256" key="1">
    <source>
        <dbReference type="SAM" id="MobiDB-lite"/>
    </source>
</evidence>
<keyword evidence="2" id="KW-0732">Signal</keyword>
<reference evidence="3 4" key="1">
    <citation type="submission" date="2021-02" db="EMBL/GenBank/DDBJ databases">
        <title>Variation within the Batrachochytrium salamandrivorans European outbreak.</title>
        <authorList>
            <person name="Kelly M."/>
            <person name="Pasmans F."/>
            <person name="Shea T.P."/>
            <person name="Munoz J.F."/>
            <person name="Carranza S."/>
            <person name="Cuomo C.A."/>
            <person name="Martel A."/>
        </authorList>
    </citation>
    <scope>NUCLEOTIDE SEQUENCE [LARGE SCALE GENOMIC DNA]</scope>
    <source>
        <strain evidence="3 4">AMFP18/2</strain>
    </source>
</reference>
<keyword evidence="4" id="KW-1185">Reference proteome</keyword>
<feature type="region of interest" description="Disordered" evidence="1">
    <location>
        <begin position="19"/>
        <end position="148"/>
    </location>
</feature>
<protein>
    <recommendedName>
        <fullName evidence="5">RxLR effector protein</fullName>
    </recommendedName>
</protein>
<evidence type="ECO:0008006" key="5">
    <source>
        <dbReference type="Google" id="ProtNLM"/>
    </source>
</evidence>
<dbReference type="EMBL" id="JAFCIX010000331">
    <property type="protein sequence ID" value="KAH6594637.1"/>
    <property type="molecule type" value="Genomic_DNA"/>
</dbReference>
<gene>
    <name evidence="3" type="ORF">BASA50_006450</name>
</gene>
<feature type="chain" id="PRO_5046815608" description="RxLR effector protein" evidence="2">
    <location>
        <begin position="19"/>
        <end position="289"/>
    </location>
</feature>
<evidence type="ECO:0000313" key="4">
    <source>
        <dbReference type="Proteomes" id="UP001648503"/>
    </source>
</evidence>
<proteinExistence type="predicted"/>
<accession>A0ABQ8F9V0</accession>